<feature type="transmembrane region" description="Helical" evidence="1">
    <location>
        <begin position="20"/>
        <end position="39"/>
    </location>
</feature>
<dbReference type="InParanoid" id="A0A0J6WZ08"/>
<dbReference type="GO" id="GO:0005975">
    <property type="term" value="P:carbohydrate metabolic process"/>
    <property type="evidence" value="ECO:0007669"/>
    <property type="project" value="InterPro"/>
</dbReference>
<dbReference type="Pfam" id="PF04748">
    <property type="entry name" value="Polysacc_deac_2"/>
    <property type="match status" value="1"/>
</dbReference>
<dbReference type="RefSeq" id="WP_048512849.1">
    <property type="nucleotide sequence ID" value="NZ_FUXD01000003.1"/>
</dbReference>
<dbReference type="InterPro" id="IPR006837">
    <property type="entry name" value="Divergent_DAC"/>
</dbReference>
<dbReference type="OrthoDB" id="9784811at2"/>
<dbReference type="EMBL" id="LEKT01000001">
    <property type="protein sequence ID" value="KMO87889.1"/>
    <property type="molecule type" value="Genomic_DNA"/>
</dbReference>
<evidence type="ECO:0000256" key="1">
    <source>
        <dbReference type="SAM" id="Phobius"/>
    </source>
</evidence>
<keyword evidence="1" id="KW-1133">Transmembrane helix</keyword>
<protein>
    <recommendedName>
        <fullName evidence="4">Polysaccharide deacetylase</fullName>
    </recommendedName>
</protein>
<evidence type="ECO:0008006" key="4">
    <source>
        <dbReference type="Google" id="ProtNLM"/>
    </source>
</evidence>
<dbReference type="Proteomes" id="UP000036503">
    <property type="component" value="Unassembled WGS sequence"/>
</dbReference>
<accession>A0A0J6WZ08</accession>
<dbReference type="PANTHER" id="PTHR30105">
    <property type="entry name" value="UNCHARACTERIZED YIBQ-RELATED"/>
    <property type="match status" value="1"/>
</dbReference>
<dbReference type="Gene3D" id="3.20.20.370">
    <property type="entry name" value="Glycoside hydrolase/deacetylase"/>
    <property type="match status" value="1"/>
</dbReference>
<dbReference type="STRING" id="39029.BSR42_06440"/>
<comment type="caution">
    <text evidence="2">The sequence shown here is derived from an EMBL/GenBank/DDBJ whole genome shotgun (WGS) entry which is preliminary data.</text>
</comment>
<dbReference type="PANTHER" id="PTHR30105:SF2">
    <property type="entry name" value="DIVERGENT POLYSACCHARIDE DEACETYLASE SUPERFAMILY"/>
    <property type="match status" value="1"/>
</dbReference>
<sequence>MRQKKTRRTPSRPSRSSGSLIKPLSILFLMISICVGAYWNLHTGIVSEQLADSKIVNIEKGRDNGKDAIYTDVSQEMHEAIDSWLKTQGADVTTIDTQERTEKRHATGGIIRWTTLSKTVIPTKLFTREALETQLNKGGGKTVLYRVEKTKHDGKDVTEYDIAYFDMLDTEQLYLVTDKLYVTEPKANSNVIEKVKNMILRSSSGSLKDTSTKSPSSDTAQTLPSQITGQLAIVIDDCGSSTEILQKFNTIPIPLTYAVMPNKKYTAECAESGYEANRKIFVHMPMQPLNIQSSETVYIGTDMSDSKVKATADEMLDQVPHATGMNNHQGSMATADTRLMEDVMSVLKKRRLMYLDSRTNSASIGEQLASSMGIATSRNNLFIDNDADVSSVKNRLRQAGQIAKNNGSAIVIGHCRLNTAQAIREMVGELNKEGIDIVFATDLMQ</sequence>
<reference evidence="2 3" key="1">
    <citation type="submission" date="2015-06" db="EMBL/GenBank/DDBJ databases">
        <title>Draft genome sequence of beer spoilage bacterium Megasphaera cerevisiae type strain 20462.</title>
        <authorList>
            <person name="Kutumbaka K."/>
            <person name="Pasmowitz J."/>
            <person name="Mategko J."/>
            <person name="Reyes D."/>
            <person name="Friedrich A."/>
            <person name="Han S."/>
            <person name="Martens-Habbena W."/>
            <person name="Neal-McKinney J."/>
            <person name="Janagama H.K."/>
            <person name="Nadala C."/>
            <person name="Samadpour M."/>
        </authorList>
    </citation>
    <scope>NUCLEOTIDE SEQUENCE [LARGE SCALE GENOMIC DNA]</scope>
    <source>
        <strain evidence="2 3">DSM 20462</strain>
    </source>
</reference>
<keyword evidence="1" id="KW-0472">Membrane</keyword>
<keyword evidence="3" id="KW-1185">Reference proteome</keyword>
<evidence type="ECO:0000313" key="3">
    <source>
        <dbReference type="Proteomes" id="UP000036503"/>
    </source>
</evidence>
<proteinExistence type="predicted"/>
<gene>
    <name evidence="2" type="ORF">AB840_00450</name>
</gene>
<organism evidence="2 3">
    <name type="scientific">Megasphaera cerevisiae DSM 20462</name>
    <dbReference type="NCBI Taxonomy" id="1122219"/>
    <lineage>
        <taxon>Bacteria</taxon>
        <taxon>Bacillati</taxon>
        <taxon>Bacillota</taxon>
        <taxon>Negativicutes</taxon>
        <taxon>Veillonellales</taxon>
        <taxon>Veillonellaceae</taxon>
        <taxon>Megasphaera</taxon>
    </lineage>
</organism>
<dbReference type="PATRIC" id="fig|1122219.3.peg.98"/>
<evidence type="ECO:0000313" key="2">
    <source>
        <dbReference type="EMBL" id="KMO87889.1"/>
    </source>
</evidence>
<dbReference type="CDD" id="cd10936">
    <property type="entry name" value="CE4_DAC2"/>
    <property type="match status" value="1"/>
</dbReference>
<dbReference type="InterPro" id="IPR011330">
    <property type="entry name" value="Glyco_hydro/deAcase_b/a-brl"/>
</dbReference>
<name>A0A0J6WZ08_9FIRM</name>
<keyword evidence="1" id="KW-0812">Transmembrane</keyword>
<dbReference type="SUPFAM" id="SSF88713">
    <property type="entry name" value="Glycoside hydrolase/deacetylase"/>
    <property type="match status" value="1"/>
</dbReference>
<dbReference type="AlphaFoldDB" id="A0A0J6WZ08"/>